<proteinExistence type="predicted"/>
<evidence type="ECO:0000313" key="2">
    <source>
        <dbReference type="EMBL" id="MDH6279518.1"/>
    </source>
</evidence>
<dbReference type="EMBL" id="JARXVC010000002">
    <property type="protein sequence ID" value="MDH6279518.1"/>
    <property type="molecule type" value="Genomic_DNA"/>
</dbReference>
<keyword evidence="3" id="KW-1185">Reference proteome</keyword>
<dbReference type="RefSeq" id="WP_280758919.1">
    <property type="nucleotide sequence ID" value="NZ_JARXVC010000002.1"/>
</dbReference>
<reference evidence="2 3" key="1">
    <citation type="submission" date="2023-04" db="EMBL/GenBank/DDBJ databases">
        <title>Forest soil microbial communities from Buena Vista Peninsula, Colon Province, Panama.</title>
        <authorList>
            <person name="Bouskill N."/>
        </authorList>
    </citation>
    <scope>NUCLEOTIDE SEQUENCE [LARGE SCALE GENOMIC DNA]</scope>
    <source>
        <strain evidence="2 3">CFH S0262</strain>
    </source>
</reference>
<protein>
    <submittedName>
        <fullName evidence="2">Uncharacterized protein</fullName>
    </submittedName>
</protein>
<organism evidence="2 3">
    <name type="scientific">Prescottella agglutinans</name>
    <dbReference type="NCBI Taxonomy" id="1644129"/>
    <lineage>
        <taxon>Bacteria</taxon>
        <taxon>Bacillati</taxon>
        <taxon>Actinomycetota</taxon>
        <taxon>Actinomycetes</taxon>
        <taxon>Mycobacteriales</taxon>
        <taxon>Nocardiaceae</taxon>
        <taxon>Prescottella</taxon>
    </lineage>
</organism>
<evidence type="ECO:0000256" key="1">
    <source>
        <dbReference type="SAM" id="MobiDB-lite"/>
    </source>
</evidence>
<evidence type="ECO:0000313" key="3">
    <source>
        <dbReference type="Proteomes" id="UP001160334"/>
    </source>
</evidence>
<feature type="region of interest" description="Disordered" evidence="1">
    <location>
        <begin position="239"/>
        <end position="266"/>
    </location>
</feature>
<comment type="caution">
    <text evidence="2">The sequence shown here is derived from an EMBL/GenBank/DDBJ whole genome shotgun (WGS) entry which is preliminary data.</text>
</comment>
<dbReference type="Proteomes" id="UP001160334">
    <property type="component" value="Unassembled WGS sequence"/>
</dbReference>
<gene>
    <name evidence="2" type="ORF">M2280_000727</name>
</gene>
<accession>A0ABT6M5E8</accession>
<name>A0ABT6M5E8_9NOCA</name>
<sequence>MEDRVGPPKEVLEAFVLRARRILAHSLIRSHRELMTKVFSGEQQVIVTENHATGEVTHELHLEFPPDEAMESFAVRIRPLLVGAELIHYKKVLTAIEKAVPADKLEEFSEPISWWRTHWAELVQRRGIQAYSIVTASGPVTDREMFYAWLYGDLVHADDVAKKAPGIGVEERYRAAAGVVSRIGECVERTYELVRLLYDNGLIELDPDVFNRPVVVEDTKFVVKGTSYLIPDDAPLPKDIAEPDPSWQPVHEVIRPGDATTGHRDT</sequence>